<dbReference type="InterPro" id="IPR005135">
    <property type="entry name" value="Endo/exonuclease/phosphatase"/>
</dbReference>
<dbReference type="PANTHER" id="PTHR33710:SF13">
    <property type="entry name" value="ENDONUCLEASE_EXONUCLEASE_PHOSPHATASE FAMILY PROTEIN"/>
    <property type="match status" value="1"/>
</dbReference>
<reference evidence="2" key="1">
    <citation type="submission" date="2021-01" db="EMBL/GenBank/DDBJ databases">
        <authorList>
            <person name="Lovell J.T."/>
            <person name="Bentley N."/>
            <person name="Bhattarai G."/>
            <person name="Jenkins J.W."/>
            <person name="Sreedasyam A."/>
            <person name="Alarcon Y."/>
            <person name="Bock C."/>
            <person name="Boston L."/>
            <person name="Carlson J."/>
            <person name="Cervantes K."/>
            <person name="Clermont K."/>
            <person name="Krom N."/>
            <person name="Kubenka K."/>
            <person name="Mamidi S."/>
            <person name="Mattison C."/>
            <person name="Monteros M."/>
            <person name="Pisani C."/>
            <person name="Plott C."/>
            <person name="Rajasekar S."/>
            <person name="Rhein H.S."/>
            <person name="Rohla C."/>
            <person name="Song M."/>
            <person name="Hilaire R.S."/>
            <person name="Shu S."/>
            <person name="Wells L."/>
            <person name="Wang X."/>
            <person name="Webber J."/>
            <person name="Heerema R.J."/>
            <person name="Klein P."/>
            <person name="Conner P."/>
            <person name="Grauke L."/>
            <person name="Grimwood J."/>
            <person name="Schmutz J."/>
            <person name="Randall J.J."/>
        </authorList>
    </citation>
    <scope>NUCLEOTIDE SEQUENCE</scope>
    <source>
        <tissue evidence="2">Leaf</tissue>
    </source>
</reference>
<name>A0A922FL18_CARIL</name>
<feature type="domain" description="Endonuclease/exonuclease/phosphatase" evidence="1">
    <location>
        <begin position="2"/>
        <end position="95"/>
    </location>
</feature>
<dbReference type="EMBL" id="CM031827">
    <property type="protein sequence ID" value="KAG6722207.1"/>
    <property type="molecule type" value="Genomic_DNA"/>
</dbReference>
<evidence type="ECO:0000313" key="2">
    <source>
        <dbReference type="EMBL" id="KAG6722207.1"/>
    </source>
</evidence>
<gene>
    <name evidence="2" type="ORF">I3842_03G148900</name>
</gene>
<organism evidence="2 3">
    <name type="scientific">Carya illinoinensis</name>
    <name type="common">Pecan</name>
    <dbReference type="NCBI Taxonomy" id="32201"/>
    <lineage>
        <taxon>Eukaryota</taxon>
        <taxon>Viridiplantae</taxon>
        <taxon>Streptophyta</taxon>
        <taxon>Embryophyta</taxon>
        <taxon>Tracheophyta</taxon>
        <taxon>Spermatophyta</taxon>
        <taxon>Magnoliopsida</taxon>
        <taxon>eudicotyledons</taxon>
        <taxon>Gunneridae</taxon>
        <taxon>Pentapetalae</taxon>
        <taxon>rosids</taxon>
        <taxon>fabids</taxon>
        <taxon>Fagales</taxon>
        <taxon>Juglandaceae</taxon>
        <taxon>Carya</taxon>
    </lineage>
</organism>
<accession>A0A922FL18</accession>
<protein>
    <recommendedName>
        <fullName evidence="1">Endonuclease/exonuclease/phosphatase domain-containing protein</fullName>
    </recommendedName>
</protein>
<dbReference type="Proteomes" id="UP000811246">
    <property type="component" value="Chromosome 3"/>
</dbReference>
<dbReference type="Pfam" id="PF03372">
    <property type="entry name" value="Exo_endo_phos"/>
    <property type="match status" value="1"/>
</dbReference>
<dbReference type="AlphaFoldDB" id="A0A922FL18"/>
<comment type="caution">
    <text evidence="2">The sequence shown here is derived from an EMBL/GenBank/DDBJ whole genome shotgun (WGS) entry which is preliminary data.</text>
</comment>
<proteinExistence type="predicted"/>
<evidence type="ECO:0000259" key="1">
    <source>
        <dbReference type="Pfam" id="PF03372"/>
    </source>
</evidence>
<sequence length="116" mass="13331">MPWMIIGDFNTICHDGERRGGCPRLPRAMEDFSSFILNGGLIEVPFSGNKFSWCNGHGGLARSWAWLDRVLCNTRFLDICPMVSMKYLHRKSSDHVPMSLRLESSTKRYGLSIFRF</sequence>
<evidence type="ECO:0000313" key="3">
    <source>
        <dbReference type="Proteomes" id="UP000811246"/>
    </source>
</evidence>
<dbReference type="GO" id="GO:0003824">
    <property type="term" value="F:catalytic activity"/>
    <property type="evidence" value="ECO:0007669"/>
    <property type="project" value="InterPro"/>
</dbReference>
<dbReference type="PANTHER" id="PTHR33710">
    <property type="entry name" value="BNAC02G09200D PROTEIN"/>
    <property type="match status" value="1"/>
</dbReference>